<dbReference type="PANTHER" id="PTHR43861">
    <property type="entry name" value="TRANS-ACONITATE 2-METHYLTRANSFERASE-RELATED"/>
    <property type="match status" value="1"/>
</dbReference>
<keyword evidence="2" id="KW-0489">Methyltransferase</keyword>
<keyword evidence="3" id="KW-1185">Reference proteome</keyword>
<dbReference type="InterPro" id="IPR029063">
    <property type="entry name" value="SAM-dependent_MTases_sf"/>
</dbReference>
<dbReference type="GO" id="GO:0032259">
    <property type="term" value="P:methylation"/>
    <property type="evidence" value="ECO:0007669"/>
    <property type="project" value="UniProtKB-KW"/>
</dbReference>
<dbReference type="RefSeq" id="WP_270110068.1">
    <property type="nucleotide sequence ID" value="NZ_JAPZVP010000007.1"/>
</dbReference>
<name>A0A9X3PCN1_9ACTN</name>
<dbReference type="EMBL" id="JAPZVP010000007">
    <property type="protein sequence ID" value="MDA1360154.1"/>
    <property type="molecule type" value="Genomic_DNA"/>
</dbReference>
<protein>
    <submittedName>
        <fullName evidence="2">Class I SAM-dependent methyltransferase</fullName>
    </submittedName>
</protein>
<evidence type="ECO:0000259" key="1">
    <source>
        <dbReference type="Pfam" id="PF08241"/>
    </source>
</evidence>
<reference evidence="2" key="1">
    <citation type="submission" date="2022-12" db="EMBL/GenBank/DDBJ databases">
        <title>Gycomyces niveus sp.nov.,a novel actinomycete isolated from soil in Shouguan.</title>
        <authorList>
            <person name="Yang X."/>
        </authorList>
    </citation>
    <scope>NUCLEOTIDE SEQUENCE</scope>
    <source>
        <strain evidence="2">NEAU-A15</strain>
    </source>
</reference>
<dbReference type="CDD" id="cd02440">
    <property type="entry name" value="AdoMet_MTases"/>
    <property type="match status" value="1"/>
</dbReference>
<dbReference type="Pfam" id="PF08241">
    <property type="entry name" value="Methyltransf_11"/>
    <property type="match status" value="1"/>
</dbReference>
<dbReference type="GO" id="GO:0008757">
    <property type="term" value="F:S-adenosylmethionine-dependent methyltransferase activity"/>
    <property type="evidence" value="ECO:0007669"/>
    <property type="project" value="InterPro"/>
</dbReference>
<keyword evidence="2" id="KW-0808">Transferase</keyword>
<feature type="domain" description="Methyltransferase type 11" evidence="1">
    <location>
        <begin position="53"/>
        <end position="155"/>
    </location>
</feature>
<dbReference type="Gene3D" id="3.40.50.150">
    <property type="entry name" value="Vaccinia Virus protein VP39"/>
    <property type="match status" value="1"/>
</dbReference>
<dbReference type="SUPFAM" id="SSF53335">
    <property type="entry name" value="S-adenosyl-L-methionine-dependent methyltransferases"/>
    <property type="match status" value="1"/>
</dbReference>
<comment type="caution">
    <text evidence="2">The sequence shown here is derived from an EMBL/GenBank/DDBJ whole genome shotgun (WGS) entry which is preliminary data.</text>
</comment>
<evidence type="ECO:0000313" key="3">
    <source>
        <dbReference type="Proteomes" id="UP001146067"/>
    </source>
</evidence>
<dbReference type="InterPro" id="IPR013216">
    <property type="entry name" value="Methyltransf_11"/>
</dbReference>
<dbReference type="Proteomes" id="UP001146067">
    <property type="component" value="Unassembled WGS sequence"/>
</dbReference>
<accession>A0A9X3PCN1</accession>
<proteinExistence type="predicted"/>
<evidence type="ECO:0000313" key="2">
    <source>
        <dbReference type="EMBL" id="MDA1360154.1"/>
    </source>
</evidence>
<organism evidence="2 3">
    <name type="scientific">Glycomyces luteolus</name>
    <dbReference type="NCBI Taxonomy" id="2670330"/>
    <lineage>
        <taxon>Bacteria</taxon>
        <taxon>Bacillati</taxon>
        <taxon>Actinomycetota</taxon>
        <taxon>Actinomycetes</taxon>
        <taxon>Glycomycetales</taxon>
        <taxon>Glycomycetaceae</taxon>
        <taxon>Glycomyces</taxon>
    </lineage>
</organism>
<gene>
    <name evidence="2" type="ORF">O1R50_10985</name>
</gene>
<sequence>MADEAFLSRSYDAFAQVEEEYKELLDQSLSPRGPSMFYETAERLGLEPGADVLDVGCGEGRHTLELAQRFGWRIRGIDPVQRHIDIARKDLADRAQTQPELEDAVSFDLGRAEALPVSDASMSLIWCRDVLVHVDALPTAFAEFRRALVPGGRALVYQMFCTDRLEPGEAAWLLPTMGCVEQNMRPDYAEAAMHAAGLQIDECHVLGTEWGQYGEEHSGKGSRNLLHAARLLSDPDRYIQRFGDDNYQIALGDCLWHIYRLIGKLSDRVYVLSCPIGS</sequence>
<dbReference type="AlphaFoldDB" id="A0A9X3PCN1"/>